<accession>A0A382MU68</accession>
<keyword evidence="1" id="KW-0812">Transmembrane</keyword>
<dbReference type="AlphaFoldDB" id="A0A382MU68"/>
<protein>
    <submittedName>
        <fullName evidence="2">Uncharacterized protein</fullName>
    </submittedName>
</protein>
<feature type="transmembrane region" description="Helical" evidence="1">
    <location>
        <begin position="12"/>
        <end position="32"/>
    </location>
</feature>
<evidence type="ECO:0000313" key="2">
    <source>
        <dbReference type="EMBL" id="SVC51042.1"/>
    </source>
</evidence>
<organism evidence="2">
    <name type="scientific">marine metagenome</name>
    <dbReference type="NCBI Taxonomy" id="408172"/>
    <lineage>
        <taxon>unclassified sequences</taxon>
        <taxon>metagenomes</taxon>
        <taxon>ecological metagenomes</taxon>
    </lineage>
</organism>
<keyword evidence="1" id="KW-0472">Membrane</keyword>
<evidence type="ECO:0000256" key="1">
    <source>
        <dbReference type="SAM" id="Phobius"/>
    </source>
</evidence>
<dbReference type="EMBL" id="UINC01095175">
    <property type="protein sequence ID" value="SVC51042.1"/>
    <property type="molecule type" value="Genomic_DNA"/>
</dbReference>
<keyword evidence="1" id="KW-1133">Transmembrane helix</keyword>
<name>A0A382MU68_9ZZZZ</name>
<proteinExistence type="predicted"/>
<reference evidence="2" key="1">
    <citation type="submission" date="2018-05" db="EMBL/GenBank/DDBJ databases">
        <authorList>
            <person name="Lanie J.A."/>
            <person name="Ng W.-L."/>
            <person name="Kazmierczak K.M."/>
            <person name="Andrzejewski T.M."/>
            <person name="Davidsen T.M."/>
            <person name="Wayne K.J."/>
            <person name="Tettelin H."/>
            <person name="Glass J.I."/>
            <person name="Rusch D."/>
            <person name="Podicherti R."/>
            <person name="Tsui H.-C.T."/>
            <person name="Winkler M.E."/>
        </authorList>
    </citation>
    <scope>NUCLEOTIDE SEQUENCE</scope>
</reference>
<gene>
    <name evidence="2" type="ORF">METZ01_LOCUS303896</name>
</gene>
<sequence length="33" mass="3577">MRTLFERKISIALPAMLAIQSFGTMCCFAGAVV</sequence>
<feature type="non-terminal residue" evidence="2">
    <location>
        <position position="33"/>
    </location>
</feature>